<evidence type="ECO:0000313" key="1">
    <source>
        <dbReference type="EMBL" id="MBI4726048.1"/>
    </source>
</evidence>
<comment type="caution">
    <text evidence="1">The sequence shown here is derived from an EMBL/GenBank/DDBJ whole genome shotgun (WGS) entry which is preliminary data.</text>
</comment>
<gene>
    <name evidence="1" type="ORF">HY768_02285</name>
</gene>
<dbReference type="AlphaFoldDB" id="A0A933MJK1"/>
<sequence length="113" mass="13449">MRSLKPGKNILLSVENITPFGIWLFVKEKEYFLSFQQYPYFKDQTLNSIQNVQLLHGYHLYWPDLDVDLEIDNLENPGKYKLRSKLHTQISKKQPHPKFPVRDIRKSHALRPA</sequence>
<dbReference type="Proteomes" id="UP000736328">
    <property type="component" value="Unassembled WGS sequence"/>
</dbReference>
<evidence type="ECO:0000313" key="2">
    <source>
        <dbReference type="Proteomes" id="UP000736328"/>
    </source>
</evidence>
<dbReference type="Gene3D" id="3.30.2020.40">
    <property type="entry name" value="Uncharacterised protein PF10387, DUF2442"/>
    <property type="match status" value="1"/>
</dbReference>
<dbReference type="InterPro" id="IPR018841">
    <property type="entry name" value="DUF2442"/>
</dbReference>
<reference evidence="1" key="1">
    <citation type="submission" date="2020-07" db="EMBL/GenBank/DDBJ databases">
        <title>Huge and variable diversity of episymbiotic CPR bacteria and DPANN archaea in groundwater ecosystems.</title>
        <authorList>
            <person name="He C.Y."/>
            <person name="Keren R."/>
            <person name="Whittaker M."/>
            <person name="Farag I.F."/>
            <person name="Doudna J."/>
            <person name="Cate J.H.D."/>
            <person name="Banfield J.F."/>
        </authorList>
    </citation>
    <scope>NUCLEOTIDE SEQUENCE</scope>
    <source>
        <strain evidence="1">NC_groundwater_1520_Pr4_B-0.1um_53_5</strain>
    </source>
</reference>
<dbReference type="Pfam" id="PF10387">
    <property type="entry name" value="DUF2442"/>
    <property type="match status" value="1"/>
</dbReference>
<protein>
    <submittedName>
        <fullName evidence="1">DUF2442 domain-containing protein</fullName>
    </submittedName>
</protein>
<dbReference type="EMBL" id="JACQXR010000027">
    <property type="protein sequence ID" value="MBI4726048.1"/>
    <property type="molecule type" value="Genomic_DNA"/>
</dbReference>
<organism evidence="1 2">
    <name type="scientific">candidate division TA06 bacterium</name>
    <dbReference type="NCBI Taxonomy" id="2250710"/>
    <lineage>
        <taxon>Bacteria</taxon>
        <taxon>Bacteria division TA06</taxon>
    </lineage>
</organism>
<accession>A0A933MJK1</accession>
<proteinExistence type="predicted"/>
<name>A0A933MJK1_UNCT6</name>